<dbReference type="Proteomes" id="UP001159364">
    <property type="component" value="Linkage Group LG08"/>
</dbReference>
<gene>
    <name evidence="4" type="ORF">K2173_004741</name>
</gene>
<accession>A0AAV8UBM5</accession>
<dbReference type="Pfam" id="PF13041">
    <property type="entry name" value="PPR_2"/>
    <property type="match status" value="2"/>
</dbReference>
<sequence>MKRVCSISDATQPDMLGSLYKSFSKARLPTPHIFTLTKSPNHWFARDLCAQSDAGSQPTRVSSNIIALFSDSFSRRDDKYSEDLRKTVSGLADEVVQNVGDFDKVFGILDEKREPLFRKYRDGSAFVELLKQLGSWPNLALEVLNWRRKQADCGFPMTSEEYAKGIKTASMIKNVDLAVDIFTEATYKRIKTTSTYNALMSAYMYNGLIDKCQDLFHDFKKETNCAPSVVTYNILISVFGRLMLVDHMEATFSDLKSLNILPNLGTYNNLIAGYLTAWMWDRMEKTFQTMKAGPIQPDLNTYLLMLRGYAYSGNLEKMEDTYDLVKDHVNTNEIPLIRAMVCAYCRSSVTNRVEKIQKLIKLIPENDYRPWLNVLLIRVYAQEDWLEEMENSINEAFKHKTTVTTIGVMRAIISSYFRYNAICKLADFVKRAEDAGWRICRSLYHCKMFMYASQNRLEEMENVLGEMENFNMDPSKKTFYIMYKAYSTYGQIYKAEQVMGLMCKYGYEFPCDVSSS</sequence>
<dbReference type="InterPro" id="IPR044179">
    <property type="entry name" value="PPR5-like"/>
</dbReference>
<dbReference type="GO" id="GO:0003729">
    <property type="term" value="F:mRNA binding"/>
    <property type="evidence" value="ECO:0007669"/>
    <property type="project" value="InterPro"/>
</dbReference>
<dbReference type="PANTHER" id="PTHR47874:SF1">
    <property type="entry name" value="OS05G0407900 PROTEIN"/>
    <property type="match status" value="1"/>
</dbReference>
<comment type="caution">
    <text evidence="4">The sequence shown here is derived from an EMBL/GenBank/DDBJ whole genome shotgun (WGS) entry which is preliminary data.</text>
</comment>
<protein>
    <recommendedName>
        <fullName evidence="6">Pentatricopeptide repeat-containing protein</fullName>
    </recommendedName>
</protein>
<dbReference type="InterPro" id="IPR002885">
    <property type="entry name" value="PPR_rpt"/>
</dbReference>
<proteinExistence type="inferred from homology"/>
<evidence type="ECO:0000256" key="3">
    <source>
        <dbReference type="PROSITE-ProRule" id="PRU00708"/>
    </source>
</evidence>
<comment type="similarity">
    <text evidence="1">Belongs to the PPR family. P subfamily.</text>
</comment>
<dbReference type="PROSITE" id="PS51375">
    <property type="entry name" value="PPR"/>
    <property type="match status" value="3"/>
</dbReference>
<dbReference type="InterPro" id="IPR011990">
    <property type="entry name" value="TPR-like_helical_dom_sf"/>
</dbReference>
<reference evidence="4 5" key="1">
    <citation type="submission" date="2021-09" db="EMBL/GenBank/DDBJ databases">
        <title>Genomic insights and catalytic innovation underlie evolution of tropane alkaloids biosynthesis.</title>
        <authorList>
            <person name="Wang Y.-J."/>
            <person name="Tian T."/>
            <person name="Huang J.-P."/>
            <person name="Huang S.-X."/>
        </authorList>
    </citation>
    <scope>NUCLEOTIDE SEQUENCE [LARGE SCALE GENOMIC DNA]</scope>
    <source>
        <strain evidence="4">KIB-2018</strain>
        <tissue evidence="4">Leaf</tissue>
    </source>
</reference>
<evidence type="ECO:0008006" key="6">
    <source>
        <dbReference type="Google" id="ProtNLM"/>
    </source>
</evidence>
<feature type="repeat" description="PPR" evidence="3">
    <location>
        <begin position="192"/>
        <end position="227"/>
    </location>
</feature>
<evidence type="ECO:0000256" key="2">
    <source>
        <dbReference type="ARBA" id="ARBA00022737"/>
    </source>
</evidence>
<feature type="repeat" description="PPR" evidence="3">
    <location>
        <begin position="263"/>
        <end position="297"/>
    </location>
</feature>
<evidence type="ECO:0000256" key="1">
    <source>
        <dbReference type="ARBA" id="ARBA00007626"/>
    </source>
</evidence>
<dbReference type="AlphaFoldDB" id="A0AAV8UBM5"/>
<dbReference type="NCBIfam" id="TIGR00756">
    <property type="entry name" value="PPR"/>
    <property type="match status" value="2"/>
</dbReference>
<dbReference type="EMBL" id="JAIWQS010000008">
    <property type="protein sequence ID" value="KAJ8898707.1"/>
    <property type="molecule type" value="Genomic_DNA"/>
</dbReference>
<dbReference type="Gene3D" id="1.25.40.10">
    <property type="entry name" value="Tetratricopeptide repeat domain"/>
    <property type="match status" value="3"/>
</dbReference>
<dbReference type="PANTHER" id="PTHR47874">
    <property type="entry name" value="EXPRESSED PROTEIN"/>
    <property type="match status" value="1"/>
</dbReference>
<keyword evidence="5" id="KW-1185">Reference proteome</keyword>
<evidence type="ECO:0000313" key="5">
    <source>
        <dbReference type="Proteomes" id="UP001159364"/>
    </source>
</evidence>
<evidence type="ECO:0000313" key="4">
    <source>
        <dbReference type="EMBL" id="KAJ8898707.1"/>
    </source>
</evidence>
<name>A0AAV8UBM5_9ROSI</name>
<keyword evidence="2" id="KW-0677">Repeat</keyword>
<feature type="repeat" description="PPR" evidence="3">
    <location>
        <begin position="228"/>
        <end position="262"/>
    </location>
</feature>
<organism evidence="4 5">
    <name type="scientific">Erythroxylum novogranatense</name>
    <dbReference type="NCBI Taxonomy" id="1862640"/>
    <lineage>
        <taxon>Eukaryota</taxon>
        <taxon>Viridiplantae</taxon>
        <taxon>Streptophyta</taxon>
        <taxon>Embryophyta</taxon>
        <taxon>Tracheophyta</taxon>
        <taxon>Spermatophyta</taxon>
        <taxon>Magnoliopsida</taxon>
        <taxon>eudicotyledons</taxon>
        <taxon>Gunneridae</taxon>
        <taxon>Pentapetalae</taxon>
        <taxon>rosids</taxon>
        <taxon>fabids</taxon>
        <taxon>Malpighiales</taxon>
        <taxon>Erythroxylaceae</taxon>
        <taxon>Erythroxylum</taxon>
    </lineage>
</organism>